<dbReference type="SUPFAM" id="SSF53649">
    <property type="entry name" value="Alkaline phosphatase-like"/>
    <property type="match status" value="1"/>
</dbReference>
<accession>A0A9K3GM46</accession>
<organism evidence="4 5">
    <name type="scientific">Kipferlia bialata</name>
    <dbReference type="NCBI Taxonomy" id="797122"/>
    <lineage>
        <taxon>Eukaryota</taxon>
        <taxon>Metamonada</taxon>
        <taxon>Carpediemonas-like organisms</taxon>
        <taxon>Kipferlia</taxon>
    </lineage>
</organism>
<keyword evidence="2" id="KW-0472">Membrane</keyword>
<keyword evidence="3" id="KW-0732">Signal</keyword>
<reference evidence="4 5" key="1">
    <citation type="journal article" date="2018" name="PLoS ONE">
        <title>The draft genome of Kipferlia bialata reveals reductive genome evolution in fornicate parasites.</title>
        <authorList>
            <person name="Tanifuji G."/>
            <person name="Takabayashi S."/>
            <person name="Kume K."/>
            <person name="Takagi M."/>
            <person name="Nakayama T."/>
            <person name="Kamikawa R."/>
            <person name="Inagaki Y."/>
            <person name="Hashimoto T."/>
        </authorList>
    </citation>
    <scope>NUCLEOTIDE SEQUENCE [LARGE SCALE GENOMIC DNA]</scope>
    <source>
        <strain evidence="4">NY0173</strain>
    </source>
</reference>
<feature type="compositionally biased region" description="Acidic residues" evidence="1">
    <location>
        <begin position="170"/>
        <end position="179"/>
    </location>
</feature>
<proteinExistence type="predicted"/>
<evidence type="ECO:0000313" key="5">
    <source>
        <dbReference type="Proteomes" id="UP000265618"/>
    </source>
</evidence>
<feature type="non-terminal residue" evidence="4">
    <location>
        <position position="1"/>
    </location>
</feature>
<dbReference type="Gene3D" id="3.40.720.10">
    <property type="entry name" value="Alkaline Phosphatase, subunit A"/>
    <property type="match status" value="1"/>
</dbReference>
<feature type="chain" id="PRO_5039889514" description="Alkaline phosphatase" evidence="3">
    <location>
        <begin position="21"/>
        <end position="243"/>
    </location>
</feature>
<keyword evidence="2" id="KW-0812">Transmembrane</keyword>
<feature type="transmembrane region" description="Helical" evidence="2">
    <location>
        <begin position="132"/>
        <end position="155"/>
    </location>
</feature>
<sequence>AVREVLALVDLSNTLFLVTADHECGALDIDATQAKATAAAASMSCLKTTADTDIDAAVLARTERIALLEDSFTWGSDHHSSRHVMLAGSGPGASGVEDLEGRLLHHKGTSMILHRAADPEYEASINFGYFEAALYLTLAFAILFGAIGGIVYLIVKLVKRIMGKGKTADDSEEEGEGEGEGVKGGDISDDISLSVDADATEIEGIEGVEGERDQFCIEGEETNSCEGEREGEAEAALLEGVTV</sequence>
<evidence type="ECO:0000256" key="1">
    <source>
        <dbReference type="SAM" id="MobiDB-lite"/>
    </source>
</evidence>
<feature type="signal peptide" evidence="3">
    <location>
        <begin position="1"/>
        <end position="20"/>
    </location>
</feature>
<protein>
    <recommendedName>
        <fullName evidence="6">Alkaline phosphatase</fullName>
    </recommendedName>
</protein>
<comment type="caution">
    <text evidence="4">The sequence shown here is derived from an EMBL/GenBank/DDBJ whole genome shotgun (WGS) entry which is preliminary data.</text>
</comment>
<evidence type="ECO:0000256" key="2">
    <source>
        <dbReference type="SAM" id="Phobius"/>
    </source>
</evidence>
<feature type="region of interest" description="Disordered" evidence="1">
    <location>
        <begin position="165"/>
        <end position="189"/>
    </location>
</feature>
<dbReference type="Proteomes" id="UP000265618">
    <property type="component" value="Unassembled WGS sequence"/>
</dbReference>
<dbReference type="AlphaFoldDB" id="A0A9K3GM46"/>
<evidence type="ECO:0000313" key="4">
    <source>
        <dbReference type="EMBL" id="GIQ87972.1"/>
    </source>
</evidence>
<keyword evidence="5" id="KW-1185">Reference proteome</keyword>
<evidence type="ECO:0008006" key="6">
    <source>
        <dbReference type="Google" id="ProtNLM"/>
    </source>
</evidence>
<name>A0A9K3GM46_9EUKA</name>
<keyword evidence="2" id="KW-1133">Transmembrane helix</keyword>
<gene>
    <name evidence="4" type="ORF">KIPB_010126</name>
</gene>
<evidence type="ECO:0000256" key="3">
    <source>
        <dbReference type="SAM" id="SignalP"/>
    </source>
</evidence>
<feature type="region of interest" description="Disordered" evidence="1">
    <location>
        <begin position="202"/>
        <end position="231"/>
    </location>
</feature>
<dbReference type="EMBL" id="BDIP01003654">
    <property type="protein sequence ID" value="GIQ87972.1"/>
    <property type="molecule type" value="Genomic_DNA"/>
</dbReference>
<dbReference type="InterPro" id="IPR017850">
    <property type="entry name" value="Alkaline_phosphatase_core_sf"/>
</dbReference>